<reference evidence="1 2" key="1">
    <citation type="submission" date="2024-05" db="EMBL/GenBank/DDBJ databases">
        <authorList>
            <person name="Zhao H."/>
            <person name="Xu Y."/>
            <person name="Lin S."/>
            <person name="Spain J.C."/>
            <person name="Zhou N.-Y."/>
        </authorList>
    </citation>
    <scope>NUCLEOTIDE SEQUENCE [LARGE SCALE GENOMIC DNA]</scope>
    <source>
        <strain evidence="1 2">NEAU-NG30</strain>
    </source>
</reference>
<evidence type="ECO:0000313" key="1">
    <source>
        <dbReference type="EMBL" id="MEQ0565306.1"/>
    </source>
</evidence>
<dbReference type="Gene3D" id="3.30.450.150">
    <property type="entry name" value="Haem-degrading domain"/>
    <property type="match status" value="1"/>
</dbReference>
<dbReference type="InterPro" id="IPR052517">
    <property type="entry name" value="GlcG_carb_metab_protein"/>
</dbReference>
<dbReference type="Pfam" id="PF03928">
    <property type="entry name" value="HbpS-like"/>
    <property type="match status" value="1"/>
</dbReference>
<proteinExistence type="predicted"/>
<dbReference type="InterPro" id="IPR005624">
    <property type="entry name" value="PduO/GlcC-like"/>
</dbReference>
<dbReference type="PANTHER" id="PTHR34309">
    <property type="entry name" value="SLR1406 PROTEIN"/>
    <property type="match status" value="1"/>
</dbReference>
<protein>
    <submittedName>
        <fullName evidence="1">Heme-binding protein</fullName>
    </submittedName>
</protein>
<gene>
    <name evidence="1" type="ORF">ABJI51_40040</name>
</gene>
<dbReference type="RefSeq" id="WP_348956392.1">
    <property type="nucleotide sequence ID" value="NZ_JBDZYD010000019.1"/>
</dbReference>
<dbReference type="InterPro" id="IPR038084">
    <property type="entry name" value="PduO/GlcC-like_sf"/>
</dbReference>
<dbReference type="SUPFAM" id="SSF143744">
    <property type="entry name" value="GlcG-like"/>
    <property type="match status" value="1"/>
</dbReference>
<accession>A0ABV0LSM2</accession>
<keyword evidence="2" id="KW-1185">Reference proteome</keyword>
<dbReference type="Proteomes" id="UP001440984">
    <property type="component" value="Unassembled WGS sequence"/>
</dbReference>
<comment type="caution">
    <text evidence="1">The sequence shown here is derived from an EMBL/GenBank/DDBJ whole genome shotgun (WGS) entry which is preliminary data.</text>
</comment>
<evidence type="ECO:0000313" key="2">
    <source>
        <dbReference type="Proteomes" id="UP001440984"/>
    </source>
</evidence>
<dbReference type="PANTHER" id="PTHR34309:SF1">
    <property type="entry name" value="PROTEIN GLCG"/>
    <property type="match status" value="1"/>
</dbReference>
<name>A0ABV0LSM2_9PSEU</name>
<organism evidence="1 2">
    <name type="scientific">Amycolatopsis melonis</name>
    <dbReference type="NCBI Taxonomy" id="3156488"/>
    <lineage>
        <taxon>Bacteria</taxon>
        <taxon>Bacillati</taxon>
        <taxon>Actinomycetota</taxon>
        <taxon>Actinomycetes</taxon>
        <taxon>Pseudonocardiales</taxon>
        <taxon>Pseudonocardiaceae</taxon>
        <taxon>Amycolatopsis</taxon>
    </lineage>
</organism>
<dbReference type="EMBL" id="JBDZYD010000019">
    <property type="protein sequence ID" value="MEQ0565306.1"/>
    <property type="molecule type" value="Genomic_DNA"/>
</dbReference>
<sequence>MPHVQRRSSVSDELAWQIVRAADEAAKATDKRFAIAVVDEGGNLKAFLRQDGAKLNAVQVAQDKAYTAASSAMPTQKWSEVLEADPVLRTGAPTAIDRLVSMGGGLPIVIDGELVGAVGVSGAHWTDDVKIAEAGLAVLDAKS</sequence>